<keyword evidence="3" id="KW-1185">Reference proteome</keyword>
<evidence type="ECO:0000256" key="1">
    <source>
        <dbReference type="SAM" id="MobiDB-lite"/>
    </source>
</evidence>
<organism evidence="2 3">
    <name type="scientific">Psilocybe cyanescens</name>
    <dbReference type="NCBI Taxonomy" id="93625"/>
    <lineage>
        <taxon>Eukaryota</taxon>
        <taxon>Fungi</taxon>
        <taxon>Dikarya</taxon>
        <taxon>Basidiomycota</taxon>
        <taxon>Agaricomycotina</taxon>
        <taxon>Agaricomycetes</taxon>
        <taxon>Agaricomycetidae</taxon>
        <taxon>Agaricales</taxon>
        <taxon>Agaricineae</taxon>
        <taxon>Strophariaceae</taxon>
        <taxon>Psilocybe</taxon>
    </lineage>
</organism>
<proteinExistence type="predicted"/>
<dbReference type="AlphaFoldDB" id="A0A409XVV4"/>
<evidence type="ECO:0000313" key="2">
    <source>
        <dbReference type="EMBL" id="PPQ94888.1"/>
    </source>
</evidence>
<dbReference type="Proteomes" id="UP000283269">
    <property type="component" value="Unassembled WGS sequence"/>
</dbReference>
<sequence>MSNTIHIPSATDLIKALRDVDDSICHGLADGKVASVIKEKKHELQAIFELNCKTGPKVAHLQEVFDQPIFFWSFLKAWKEVKQAGRTPEFLRQHIQNMEAFDKMVTGPMSHIATAVAMPGMILQTATHSVVQDVPLRAGNTSNSDAMRRIPSAQDPQQPMDEQITRRVRHRPSRVRTESPEYKSSTSRKLKSWHIIEVLDEPSAEEEEYDEEDEDVQMDILEIPATAVVAESSRSAQTRAGKSARHIQEVLAPSDKHYTGRFSAIEKGKNRDLPEATNDEELAARVDILSTKLDSVTADAASALSMAYECNLACVKLEKSAAHGPNAGLGHRVTQLEGKMNDILGKLDMFETQFSDISTIVHKLSTNGMLILNQGASGPIQSVEDDLMGNNMEVEKDIELVSDGPHEAKNVDANSIMQTVELSANIGSVAGGESVLTFVPIVEPRQQDNSDSGPYVPISLPMVEQHGEDDSVSGPDPSNSMIHVNDAQEEQRELILSVHKDFPSVQLIPPTPNNSQEQATYSAHIIVAGTHEAASTVPENTTSAELAPYTTHTSPTLQALKSLPNLVETSTHLGPITVGPDDVHVGSEVGNGVELSVAGGSESVDIRYRSRTNFVGCASSYSCCNAVSSYSASTITE</sequence>
<gene>
    <name evidence="2" type="ORF">CVT25_004377</name>
</gene>
<protein>
    <submittedName>
        <fullName evidence="2">Uncharacterized protein</fullName>
    </submittedName>
</protein>
<dbReference type="InParanoid" id="A0A409XVV4"/>
<accession>A0A409XVV4</accession>
<reference evidence="2 3" key="1">
    <citation type="journal article" date="2018" name="Evol. Lett.">
        <title>Horizontal gene cluster transfer increased hallucinogenic mushroom diversity.</title>
        <authorList>
            <person name="Reynolds H.T."/>
            <person name="Vijayakumar V."/>
            <person name="Gluck-Thaler E."/>
            <person name="Korotkin H.B."/>
            <person name="Matheny P.B."/>
            <person name="Slot J.C."/>
        </authorList>
    </citation>
    <scope>NUCLEOTIDE SEQUENCE [LARGE SCALE GENOMIC DNA]</scope>
    <source>
        <strain evidence="2 3">2631</strain>
    </source>
</reference>
<evidence type="ECO:0000313" key="3">
    <source>
        <dbReference type="Proteomes" id="UP000283269"/>
    </source>
</evidence>
<feature type="region of interest" description="Disordered" evidence="1">
    <location>
        <begin position="138"/>
        <end position="183"/>
    </location>
</feature>
<comment type="caution">
    <text evidence="2">The sequence shown here is derived from an EMBL/GenBank/DDBJ whole genome shotgun (WGS) entry which is preliminary data.</text>
</comment>
<dbReference type="OrthoDB" id="10690919at2759"/>
<name>A0A409XVV4_PSICY</name>
<dbReference type="EMBL" id="NHYD01000200">
    <property type="protein sequence ID" value="PPQ94888.1"/>
    <property type="molecule type" value="Genomic_DNA"/>
</dbReference>